<gene>
    <name evidence="2" type="ORF">MO867_21380</name>
</gene>
<protein>
    <recommendedName>
        <fullName evidence="4">Phage tail tape measure protein</fullName>
    </recommendedName>
</protein>
<accession>A0A9X2J7S1</accession>
<organism evidence="2 3">
    <name type="scientific">Microbulbifer okhotskensis</name>
    <dbReference type="NCBI Taxonomy" id="2926617"/>
    <lineage>
        <taxon>Bacteria</taxon>
        <taxon>Pseudomonadati</taxon>
        <taxon>Pseudomonadota</taxon>
        <taxon>Gammaproteobacteria</taxon>
        <taxon>Cellvibrionales</taxon>
        <taxon>Microbulbiferaceae</taxon>
        <taxon>Microbulbifer</taxon>
    </lineage>
</organism>
<dbReference type="AlphaFoldDB" id="A0A9X2J7S1"/>
<comment type="caution">
    <text evidence="2">The sequence shown here is derived from an EMBL/GenBank/DDBJ whole genome shotgun (WGS) entry which is preliminary data.</text>
</comment>
<name>A0A9X2J7S1_9GAMM</name>
<evidence type="ECO:0008006" key="4">
    <source>
        <dbReference type="Google" id="ProtNLM"/>
    </source>
</evidence>
<dbReference type="EMBL" id="JALBWM010000226">
    <property type="protein sequence ID" value="MCO1336884.1"/>
    <property type="molecule type" value="Genomic_DNA"/>
</dbReference>
<dbReference type="RefSeq" id="WP_252472909.1">
    <property type="nucleotide sequence ID" value="NZ_JALBWM010000226.1"/>
</dbReference>
<proteinExistence type="predicted"/>
<feature type="non-terminal residue" evidence="2">
    <location>
        <position position="1"/>
    </location>
</feature>
<evidence type="ECO:0000313" key="3">
    <source>
        <dbReference type="Proteomes" id="UP001139028"/>
    </source>
</evidence>
<reference evidence="2" key="1">
    <citation type="journal article" date="2022" name="Arch. Microbiol.">
        <title>Microbulbifer okhotskensis sp. nov., isolated from a deep bottom sediment of the Okhotsk Sea.</title>
        <authorList>
            <person name="Romanenko L."/>
            <person name="Kurilenko V."/>
            <person name="Otstavnykh N."/>
            <person name="Velansky P."/>
            <person name="Isaeva M."/>
            <person name="Mikhailov V."/>
        </authorList>
    </citation>
    <scope>NUCLEOTIDE SEQUENCE</scope>
    <source>
        <strain evidence="2">OS29</strain>
    </source>
</reference>
<evidence type="ECO:0000313" key="2">
    <source>
        <dbReference type="EMBL" id="MCO1336884.1"/>
    </source>
</evidence>
<dbReference type="Proteomes" id="UP001139028">
    <property type="component" value="Unassembled WGS sequence"/>
</dbReference>
<feature type="region of interest" description="Disordered" evidence="1">
    <location>
        <begin position="517"/>
        <end position="566"/>
    </location>
</feature>
<sequence length="566" mass="61367">ASDATLLLPLLRNNGKELGRLGDEAEDVGAVLSDLDLQQLGEVRENLDQLKGAFDGFEKEVVKGALPAIKDFTELLADPKTREAFAALTTAIIKVGSAAASAVVELVEFTQDVGKSVSRMVHGEPEIMKLERSLKQLSATIDSGVIGDGKLLTNIRLATGEYIHQGTSVDDLREKLAALQGQVNAFYGKSNFGDLVGDDFREVIAELETEFTKVVEVVNDNELLPQVDEWAIFSEVIEELGTEFKIAQEQAEAYASLLRDLRTDEEVLTDQMRERLAIVDALAGLTEEQRQETLGRIADDATGESPELGGLDSGEDIKAARTELEDWYSSQIDMLDQFRSERADLNATWDEEELAIHQQYEESLTEITQANEDLRRQQQLEGYATLMDVAGQYYQGMQGEEAAYMRAALAIGETLLDEKKRNALQSIIANTHDAAMGAYAAIAPYIPIVGPALGAAAAGSIYAAGGVAAAKVTGMAHDGIDAVPEDGTWLLQKGERVTTAETSAKLDRTLAMIQADRHGGGSGGYSNPAPITQNFNVSGKPDNRTAQQIKRESTRGQRMNSRRLGS</sequence>
<keyword evidence="3" id="KW-1185">Reference proteome</keyword>
<evidence type="ECO:0000256" key="1">
    <source>
        <dbReference type="SAM" id="MobiDB-lite"/>
    </source>
</evidence>